<feature type="transmembrane region" description="Helical" evidence="1">
    <location>
        <begin position="41"/>
        <end position="57"/>
    </location>
</feature>
<feature type="signal peptide" evidence="2">
    <location>
        <begin position="1"/>
        <end position="29"/>
    </location>
</feature>
<reference evidence="3 4" key="1">
    <citation type="submission" date="2020-07" db="EMBL/GenBank/DDBJ databases">
        <title>Complete genome sequence of Mycolicibacterium litorale like strain isolated from cardiac implantable electronic device infection.</title>
        <authorList>
            <person name="Fukano H."/>
            <person name="Miyama H."/>
            <person name="Hoshino Y."/>
        </authorList>
    </citation>
    <scope>NUCLEOTIDE SEQUENCE [LARGE SCALE GENOMIC DNA]</scope>
    <source>
        <strain evidence="3 4">NIIDNTM18</strain>
    </source>
</reference>
<name>A0A6S6P6Q4_9MYCO</name>
<dbReference type="AlphaFoldDB" id="A0A6S6P6Q4"/>
<feature type="transmembrane region" description="Helical" evidence="1">
    <location>
        <begin position="105"/>
        <end position="138"/>
    </location>
</feature>
<proteinExistence type="predicted"/>
<gene>
    <name evidence="3" type="ORF">NIIDNTM18_16280</name>
</gene>
<keyword evidence="1" id="KW-0812">Transmembrane</keyword>
<evidence type="ECO:0000313" key="4">
    <source>
        <dbReference type="Proteomes" id="UP000515734"/>
    </source>
</evidence>
<organism evidence="3 4">
    <name type="scientific">Mycolicibacterium litorale</name>
    <dbReference type="NCBI Taxonomy" id="758802"/>
    <lineage>
        <taxon>Bacteria</taxon>
        <taxon>Bacillati</taxon>
        <taxon>Actinomycetota</taxon>
        <taxon>Actinomycetes</taxon>
        <taxon>Mycobacteriales</taxon>
        <taxon>Mycobacteriaceae</taxon>
        <taxon>Mycolicibacterium</taxon>
    </lineage>
</organism>
<keyword evidence="1" id="KW-1133">Transmembrane helix</keyword>
<keyword evidence="1" id="KW-0472">Membrane</keyword>
<evidence type="ECO:0000313" key="3">
    <source>
        <dbReference type="EMBL" id="BCI52350.1"/>
    </source>
</evidence>
<feature type="transmembrane region" description="Helical" evidence="1">
    <location>
        <begin position="64"/>
        <end position="85"/>
    </location>
</feature>
<sequence length="178" mass="17823">MSTVTSRAGALCGVLVGACSGLFAMAAHAVAGGHIPTGPTLVLVALVCAAVGALAGANGQARSAGLIAAVGAGQLLTHVVLAVTAGHHGGGHEVVPSVPMLLAHAFAAVALGLLIGLVGHLYRVCASVLCWLMLTLVHRGRPSAPRRRHRRTSVVLHQVLLRSGLGMRAPPQVVSFGG</sequence>
<dbReference type="PROSITE" id="PS51257">
    <property type="entry name" value="PROKAR_LIPOPROTEIN"/>
    <property type="match status" value="1"/>
</dbReference>
<evidence type="ECO:0000256" key="1">
    <source>
        <dbReference type="SAM" id="Phobius"/>
    </source>
</evidence>
<dbReference type="Proteomes" id="UP000515734">
    <property type="component" value="Chromosome"/>
</dbReference>
<feature type="chain" id="PRO_5038612738" evidence="2">
    <location>
        <begin position="30"/>
        <end position="178"/>
    </location>
</feature>
<protein>
    <submittedName>
        <fullName evidence="3">Uncharacterized protein</fullName>
    </submittedName>
</protein>
<dbReference type="EMBL" id="AP023287">
    <property type="protein sequence ID" value="BCI52350.1"/>
    <property type="molecule type" value="Genomic_DNA"/>
</dbReference>
<evidence type="ECO:0000256" key="2">
    <source>
        <dbReference type="SAM" id="SignalP"/>
    </source>
</evidence>
<keyword evidence="2" id="KW-0732">Signal</keyword>
<accession>A0A6S6P6Q4</accession>
<dbReference type="RefSeq" id="WP_413032631.1">
    <property type="nucleotide sequence ID" value="NZ_AP023287.1"/>
</dbReference>